<keyword evidence="1" id="KW-0597">Phosphoprotein</keyword>
<comment type="function">
    <text evidence="1">Plays a role in endocytic trafficking. Required for receptor recycling from endosomes, both to the trans-Golgi network and the plasma membrane.</text>
</comment>
<dbReference type="GO" id="GO:0055037">
    <property type="term" value="C:recycling endosome"/>
    <property type="evidence" value="ECO:0007669"/>
    <property type="project" value="UniProtKB-SubCell"/>
</dbReference>
<dbReference type="CDD" id="cd13288">
    <property type="entry name" value="PH_Ses"/>
    <property type="match status" value="1"/>
</dbReference>
<dbReference type="SMART" id="SM00233">
    <property type="entry name" value="PH"/>
    <property type="match status" value="1"/>
</dbReference>
<dbReference type="Gene3D" id="2.30.29.30">
    <property type="entry name" value="Pleckstrin-homology domain (PH domain)/Phosphotyrosine-binding domain (PTB)"/>
    <property type="match status" value="1"/>
</dbReference>
<keyword evidence="1" id="KW-0967">Endosome</keyword>
<feature type="domain" description="PH" evidence="3">
    <location>
        <begin position="34"/>
        <end position="130"/>
    </location>
</feature>
<dbReference type="SUPFAM" id="SSF50729">
    <property type="entry name" value="PH domain-like"/>
    <property type="match status" value="1"/>
</dbReference>
<dbReference type="GO" id="GO:0007032">
    <property type="term" value="P:endosome organization"/>
    <property type="evidence" value="ECO:0007669"/>
    <property type="project" value="UniProtKB-UniRule"/>
</dbReference>
<evidence type="ECO:0000256" key="2">
    <source>
        <dbReference type="SAM" id="MobiDB-lite"/>
    </source>
</evidence>
<dbReference type="PROSITE" id="PS50003">
    <property type="entry name" value="PH_DOMAIN"/>
    <property type="match status" value="1"/>
</dbReference>
<dbReference type="PANTHER" id="PTHR22902:SF15">
    <property type="entry name" value="SESQUIPEDALIAN-2"/>
    <property type="match status" value="1"/>
</dbReference>
<dbReference type="InParanoid" id="A0A803JX55"/>
<evidence type="ECO:0000256" key="1">
    <source>
        <dbReference type="RuleBase" id="RU369082"/>
    </source>
</evidence>
<dbReference type="InterPro" id="IPR011993">
    <property type="entry name" value="PH-like_dom_sf"/>
</dbReference>
<dbReference type="GeneTree" id="ENSGT00940000162791"/>
<feature type="region of interest" description="Disordered" evidence="2">
    <location>
        <begin position="194"/>
        <end position="215"/>
    </location>
</feature>
<dbReference type="FunFam" id="2.30.29.30:FF:000567">
    <property type="entry name" value="PH domain-containing endocytic-trafficking adaptor 1"/>
    <property type="match status" value="1"/>
</dbReference>
<name>A0A803JX55_XENTR</name>
<dbReference type="FunCoup" id="A0A803JX55">
    <property type="interactions" value="249"/>
</dbReference>
<organism evidence="4">
    <name type="scientific">Xenopus tropicalis</name>
    <name type="common">Western clawed frog</name>
    <name type="synonym">Silurana tropicalis</name>
    <dbReference type="NCBI Taxonomy" id="8364"/>
    <lineage>
        <taxon>Eukaryota</taxon>
        <taxon>Metazoa</taxon>
        <taxon>Chordata</taxon>
        <taxon>Craniata</taxon>
        <taxon>Vertebrata</taxon>
        <taxon>Euteleostomi</taxon>
        <taxon>Amphibia</taxon>
        <taxon>Batrachia</taxon>
        <taxon>Anura</taxon>
        <taxon>Pipoidea</taxon>
        <taxon>Pipidae</taxon>
        <taxon>Xenopodinae</taxon>
        <taxon>Xenopus</taxon>
        <taxon>Silurana</taxon>
    </lineage>
</organism>
<sequence>MVPGLQRLHGDTLLASSMKLNERSMAHYATSGSPADCTGYLYKRGVKHTAYQKRWFVLKGNLLFYFEEQGNKEPVGVVVLEGCAIELCHSNEEHAFCVRFDGPGSRSYILAAETQEEMECWVKALSRASFDYMRLVVRELERQLELMQKTSIRRKPGRHRGRSRAVSRTKWENSRPPELCNGFLHPEDTNLETHTRVSGSSIPPPLPPPLPPRRRGAAWVNGASSASMPVSPVSVESPVCPGTFCFSKLHEWYGKEVEELRKAWQKEQRSESD</sequence>
<dbReference type="InterPro" id="IPR045188">
    <property type="entry name" value="Boi1/Boi2-like"/>
</dbReference>
<keyword evidence="1" id="KW-0968">Cytoplasmic vesicle</keyword>
<comment type="similarity">
    <text evidence="1">Belongs to the sesquipedalian family.</text>
</comment>
<dbReference type="GO" id="GO:0030136">
    <property type="term" value="C:clathrin-coated vesicle"/>
    <property type="evidence" value="ECO:0007669"/>
    <property type="project" value="UniProtKB-SubCell"/>
</dbReference>
<comment type="subcellular location">
    <subcellularLocation>
        <location evidence="1">Early endosome</location>
    </subcellularLocation>
    <subcellularLocation>
        <location evidence="1">Recycling endosome</location>
    </subcellularLocation>
    <subcellularLocation>
        <location evidence="1">Golgi apparatus</location>
        <location evidence="1">trans-Golgi network</location>
    </subcellularLocation>
    <subcellularLocation>
        <location evidence="1">Cytoplasmic vesicle</location>
        <location evidence="1">Clathrin-coated vesicle</location>
    </subcellularLocation>
</comment>
<dbReference type="GO" id="GO:0005829">
    <property type="term" value="C:cytosol"/>
    <property type="evidence" value="ECO:0007669"/>
    <property type="project" value="GOC"/>
</dbReference>
<gene>
    <name evidence="4" type="primary">pheta2</name>
</gene>
<dbReference type="Pfam" id="PF00169">
    <property type="entry name" value="PH"/>
    <property type="match status" value="1"/>
</dbReference>
<dbReference type="InterPro" id="IPR001849">
    <property type="entry name" value="PH_domain"/>
</dbReference>
<feature type="compositionally biased region" description="Pro residues" evidence="2">
    <location>
        <begin position="202"/>
        <end position="211"/>
    </location>
</feature>
<evidence type="ECO:0000259" key="3">
    <source>
        <dbReference type="PROSITE" id="PS50003"/>
    </source>
</evidence>
<accession>A0A803JX55</accession>
<keyword evidence="1" id="KW-0333">Golgi apparatus</keyword>
<proteinExistence type="inferred from homology"/>
<feature type="compositionally biased region" description="Basic residues" evidence="2">
    <location>
        <begin position="153"/>
        <end position="167"/>
    </location>
</feature>
<reference evidence="4" key="1">
    <citation type="journal article" date="2010" name="Science">
        <title>The genome of the Western clawed frog Xenopus tropicalis.</title>
        <authorList>
            <person name="Hellsten U."/>
            <person name="Harland R.M."/>
            <person name="Gilchrist M.J."/>
            <person name="Hendrix D."/>
            <person name="Jurka J."/>
            <person name="Kapitonov V."/>
            <person name="Ovcharenko I."/>
            <person name="Putnam N.H."/>
            <person name="Shu S."/>
            <person name="Taher L."/>
            <person name="Blitz I.L."/>
            <person name="Blumberg B."/>
            <person name="Dichmann D.S."/>
            <person name="Dubchak I."/>
            <person name="Amaya E."/>
            <person name="Detter J.C."/>
            <person name="Fletcher R."/>
            <person name="Gerhard D.S."/>
            <person name="Goodstein D."/>
            <person name="Graves T."/>
            <person name="Grigoriev I.V."/>
            <person name="Grimwood J."/>
            <person name="Kawashima T."/>
            <person name="Lindquist E."/>
            <person name="Lucas S.M."/>
            <person name="Mead P.E."/>
            <person name="Mitros T."/>
            <person name="Ogino H."/>
            <person name="Ohta Y."/>
            <person name="Poliakov A.V."/>
            <person name="Pollet N."/>
            <person name="Robert J."/>
            <person name="Salamov A."/>
            <person name="Sater A.K."/>
            <person name="Schmutz J."/>
            <person name="Terry A."/>
            <person name="Vize P.D."/>
            <person name="Warren W.C."/>
            <person name="Wells D."/>
            <person name="Wills A."/>
            <person name="Wilson R.K."/>
            <person name="Zimmerman L.B."/>
            <person name="Zorn A.M."/>
            <person name="Grainger R."/>
            <person name="Grammer T."/>
            <person name="Khokha M.K."/>
            <person name="Richardson P.M."/>
            <person name="Rokhsar D.S."/>
        </authorList>
    </citation>
    <scope>NUCLEOTIDE SEQUENCE [LARGE SCALE GENOMIC DNA]</scope>
    <source>
        <strain evidence="4">Nigerian</strain>
    </source>
</reference>
<dbReference type="GO" id="GO:0005802">
    <property type="term" value="C:trans-Golgi network"/>
    <property type="evidence" value="ECO:0007669"/>
    <property type="project" value="UniProtKB-UniRule"/>
</dbReference>
<protein>
    <recommendedName>
        <fullName evidence="1">Sesquipedalian</fullName>
        <shortName evidence="1">Ses</shortName>
    </recommendedName>
    <alternativeName>
        <fullName evidence="1">PH domain-containing endocytic trafficking adaptor</fullName>
    </alternativeName>
</protein>
<dbReference type="Ensembl" id="ENSXETT00000106937">
    <property type="protein sequence ID" value="ENSXETP00000112651"/>
    <property type="gene ID" value="ENSXETG00000000260"/>
</dbReference>
<dbReference type="AlphaFoldDB" id="A0A803JX55"/>
<dbReference type="GO" id="GO:0042147">
    <property type="term" value="P:retrograde transport, endosome to Golgi"/>
    <property type="evidence" value="ECO:0007669"/>
    <property type="project" value="UniProtKB-UniRule"/>
</dbReference>
<dbReference type="PANTHER" id="PTHR22902">
    <property type="entry name" value="SESQUIPEDALIAN"/>
    <property type="match status" value="1"/>
</dbReference>
<dbReference type="GO" id="GO:0001881">
    <property type="term" value="P:receptor recycling"/>
    <property type="evidence" value="ECO:0007669"/>
    <property type="project" value="UniProtKB-UniRule"/>
</dbReference>
<dbReference type="Bgee" id="ENSXETG00000000260">
    <property type="expression patterns" value="Expressed in early embryo and 9 other cell types or tissues"/>
</dbReference>
<reference evidence="4" key="2">
    <citation type="submission" date="2021-03" db="UniProtKB">
        <authorList>
            <consortium name="Ensembl"/>
        </authorList>
    </citation>
    <scope>IDENTIFICATION</scope>
</reference>
<dbReference type="Xenbase" id="XB-GENE-985681">
    <property type="gene designation" value="pheta2"/>
</dbReference>
<dbReference type="GO" id="GO:0005769">
    <property type="term" value="C:early endosome"/>
    <property type="evidence" value="ECO:0007669"/>
    <property type="project" value="UniProtKB-SubCell"/>
</dbReference>
<feature type="region of interest" description="Disordered" evidence="2">
    <location>
        <begin position="153"/>
        <end position="179"/>
    </location>
</feature>
<evidence type="ECO:0000313" key="4">
    <source>
        <dbReference type="Ensembl" id="ENSXETP00000112651"/>
    </source>
</evidence>